<keyword evidence="3" id="KW-0349">Heme</keyword>
<dbReference type="PANTHER" id="PTHR33577">
    <property type="entry name" value="STERIGMATOCYSTIN BIOSYNTHESIS PEROXIDASE STCC-RELATED"/>
    <property type="match status" value="1"/>
</dbReference>
<evidence type="ECO:0000313" key="12">
    <source>
        <dbReference type="Proteomes" id="UP000794436"/>
    </source>
</evidence>
<sequence>MVKMLLLTLLASVVALVTAQASGPGTVGPNSALAVGEYYRPLPPVGSGRVRTTAAYRRGPCPAINTLANHGYINRDGKNITAESLVAAAVKWFNVDEAYAATLVRLAKKPVFNLDDLSVHNNVEHDMSLVHKDAFFGQDPAVVDPELIDDLFGHVGSSGILDPWFFARTQQRRLRECLTSNPQCEYSNEFLLGVTLGRQGLVMRVMGAKNEEAAPIKTVRAFLTEERFPDGWVKSPKPIKQDEIQSTRVKLYALLRSSGDWLADGFGTSSQLLRSDANPKLCLQVTGKETSAVDTPLAMVKCDSGKGEQKFVLDEKKRLIVDHSELCLEVEAGSTVAGAVVRQAECGTTKQQKWMYDASGRLRPVHAPDLCMNFNETLVVMKDCGNSTEQRFFSYYANFQPSVSHITSIAVPTLCLQVNNASTSDGSAVIAESCQSATTAQQLTLDDKKRLVFKHTDKCLDVDGDNKLVQNPCGDDTNQWYYDSLGRMHPSSAAGKCLMLPNEKESKLSLVDCTDVGRQKWFVSDTKDADVRPDDQFYRPNFFESSGKPGTSASYSRSPCPAINALANHGYLPRSGRNITSDMLRDAVVKYFNIDPSYAQVLVELSKKTVFDLDDLSLHNAAEHDMSMVHADAFFGQDPAVTDPSLTADLLSHIGSTNTMDTLFFARLQQRRLKDCQARNPQCDFSNDFLMGVALGRIGLLTRGMGAKNEETIDMASFRSFLVDEKFPAGFTKSKTAITQADIQETRIRVYSLLKSSAEWLVDGFAGTASVPVITDADHTLCLEVGRGGADAGAPLMVAACDASMDQQKLYHDSKRRLMVEKSSMCLSAVDFGQTEGTGIVQLECNDDSNQQWTYDASGRLRPAHAPDLCLDVSPVAAGSTAVLRSCSAEKQQRYYSIYSGFHPNVSHLNSIPEPTKCIGLFNASSIELSAAVATTCDPLKTDQQITLDANNRLVFKHSNKCLAVLGQTTTIIQKTCKDEPNQLWSYDSLGRLHVAALPGFCMELSSNATTSVALAECSDNNYQQWFASDAKDPNNRPKNTYYKPNRDESSGRPGTAATYSRSPCPALNALANHGIISRDGRNISRNDLVGAVVATYSIEEDLAKELTSSLDKDYINLDDFSTRGQFVYDGSFVHADSYYDPDPAEVDPSLVEDLFSRVGSKNTVDLVYLAATQKRRDDAIVLGPNSVESSEDLKAIRYMKPGLLLRVMSGKNIETLSADVAKVFMAEERIPDDFVKPSTAVTQAEVEGSAAKVKELQASSGDWLLKGFSPDKEQIYSITKDGVRCLEVVEREFALAECDAENSKQKFTYDSSQRLALEKVDATTNCVDVVSGAAEEGAAVQQVECTAFVHQQWTYDASGRLHPQHAAKFCLEVAAGGKAVVNKCNDHAEQVFFTAYSSLAFADKQLTSAVDSPSLSKCLALQDDSNLDAEPCDKSESAQLFTFDAGHRLLMDEQCIIVSGGGDARADALAGVGECVTDSKTQQWFYDSLGRLHLKSSPEFCLKAGESDTESVKLAACAATPAQQWLVATLSTWSYGAGGDSSAIHGASPSSLMLTIVSVTIAWLAMQ</sequence>
<name>A0A8K1CJB5_PYTOL</name>
<feature type="signal peptide" evidence="9">
    <location>
        <begin position="1"/>
        <end position="19"/>
    </location>
</feature>
<dbReference type="InterPro" id="IPR035992">
    <property type="entry name" value="Ricin_B-like_lectins"/>
</dbReference>
<dbReference type="GO" id="GO:0004601">
    <property type="term" value="F:peroxidase activity"/>
    <property type="evidence" value="ECO:0007669"/>
    <property type="project" value="UniProtKB-KW"/>
</dbReference>
<evidence type="ECO:0000313" key="11">
    <source>
        <dbReference type="EMBL" id="TMW64671.1"/>
    </source>
</evidence>
<dbReference type="SUPFAM" id="SSF47571">
    <property type="entry name" value="Cloroperoxidase"/>
    <property type="match status" value="3"/>
</dbReference>
<evidence type="ECO:0000259" key="10">
    <source>
        <dbReference type="PROSITE" id="PS51405"/>
    </source>
</evidence>
<dbReference type="Pfam" id="PF01328">
    <property type="entry name" value="Peroxidase_2"/>
    <property type="match status" value="3"/>
</dbReference>
<evidence type="ECO:0000256" key="4">
    <source>
        <dbReference type="ARBA" id="ARBA00022723"/>
    </source>
</evidence>
<proteinExistence type="inferred from homology"/>
<evidence type="ECO:0000256" key="5">
    <source>
        <dbReference type="ARBA" id="ARBA00023002"/>
    </source>
</evidence>
<keyword evidence="2" id="KW-0575">Peroxidase</keyword>
<keyword evidence="5" id="KW-0560">Oxidoreductase</keyword>
<dbReference type="Pfam" id="PF00652">
    <property type="entry name" value="Ricin_B_lectin"/>
    <property type="match status" value="6"/>
</dbReference>
<keyword evidence="6" id="KW-0408">Iron</keyword>
<evidence type="ECO:0000256" key="9">
    <source>
        <dbReference type="SAM" id="SignalP"/>
    </source>
</evidence>
<feature type="region of interest" description="Disordered" evidence="8">
    <location>
        <begin position="1028"/>
        <end position="1061"/>
    </location>
</feature>
<evidence type="ECO:0000256" key="6">
    <source>
        <dbReference type="ARBA" id="ARBA00023004"/>
    </source>
</evidence>
<protein>
    <recommendedName>
        <fullName evidence="10">Heme haloperoxidase family profile domain-containing protein</fullName>
    </recommendedName>
</protein>
<reference evidence="11" key="1">
    <citation type="submission" date="2019-03" db="EMBL/GenBank/DDBJ databases">
        <title>Long read genome sequence of the mycoparasitic Pythium oligandrum ATCC 38472 isolated from sugarbeet rhizosphere.</title>
        <authorList>
            <person name="Gaulin E."/>
        </authorList>
    </citation>
    <scope>NUCLEOTIDE SEQUENCE</scope>
    <source>
        <strain evidence="11">ATCC 38472_TT</strain>
    </source>
</reference>
<comment type="similarity">
    <text evidence="7">Belongs to the chloroperoxidase family.</text>
</comment>
<evidence type="ECO:0000256" key="8">
    <source>
        <dbReference type="SAM" id="MobiDB-lite"/>
    </source>
</evidence>
<dbReference type="OrthoDB" id="407298at2759"/>
<dbReference type="SMART" id="SM00458">
    <property type="entry name" value="RICIN"/>
    <property type="match status" value="6"/>
</dbReference>
<feature type="domain" description="Heme haloperoxidase family profile" evidence="10">
    <location>
        <begin position="35"/>
        <end position="256"/>
    </location>
</feature>
<dbReference type="Proteomes" id="UP000794436">
    <property type="component" value="Unassembled WGS sequence"/>
</dbReference>
<organism evidence="11 12">
    <name type="scientific">Pythium oligandrum</name>
    <name type="common">Mycoparasitic fungus</name>
    <dbReference type="NCBI Taxonomy" id="41045"/>
    <lineage>
        <taxon>Eukaryota</taxon>
        <taxon>Sar</taxon>
        <taxon>Stramenopiles</taxon>
        <taxon>Oomycota</taxon>
        <taxon>Peronosporomycetes</taxon>
        <taxon>Pythiales</taxon>
        <taxon>Pythiaceae</taxon>
        <taxon>Pythium</taxon>
    </lineage>
</organism>
<keyword evidence="9" id="KW-0732">Signal</keyword>
<comment type="caution">
    <text evidence="11">The sequence shown here is derived from an EMBL/GenBank/DDBJ whole genome shotgun (WGS) entry which is preliminary data.</text>
</comment>
<dbReference type="InterPro" id="IPR000028">
    <property type="entry name" value="Chloroperoxidase"/>
</dbReference>
<feature type="domain" description="Heme haloperoxidase family profile" evidence="10">
    <location>
        <begin position="533"/>
        <end position="745"/>
    </location>
</feature>
<dbReference type="CDD" id="cd00161">
    <property type="entry name" value="beta-trefoil_Ricin-like"/>
    <property type="match status" value="3"/>
</dbReference>
<dbReference type="PANTHER" id="PTHR33577:SF9">
    <property type="entry name" value="PEROXIDASE STCC"/>
    <property type="match status" value="1"/>
</dbReference>
<keyword evidence="12" id="KW-1185">Reference proteome</keyword>
<evidence type="ECO:0000256" key="3">
    <source>
        <dbReference type="ARBA" id="ARBA00022617"/>
    </source>
</evidence>
<accession>A0A8K1CJB5</accession>
<evidence type="ECO:0000256" key="1">
    <source>
        <dbReference type="ARBA" id="ARBA00001970"/>
    </source>
</evidence>
<dbReference type="EMBL" id="SPLM01000039">
    <property type="protein sequence ID" value="TMW64671.1"/>
    <property type="molecule type" value="Genomic_DNA"/>
</dbReference>
<evidence type="ECO:0000256" key="7">
    <source>
        <dbReference type="ARBA" id="ARBA00025795"/>
    </source>
</evidence>
<comment type="cofactor">
    <cofactor evidence="1">
        <name>heme b</name>
        <dbReference type="ChEBI" id="CHEBI:60344"/>
    </cofactor>
</comment>
<dbReference type="Gene3D" id="2.80.10.50">
    <property type="match status" value="6"/>
</dbReference>
<feature type="domain" description="Heme haloperoxidase family profile" evidence="10">
    <location>
        <begin position="1039"/>
        <end position="1249"/>
    </location>
</feature>
<evidence type="ECO:0000256" key="2">
    <source>
        <dbReference type="ARBA" id="ARBA00022559"/>
    </source>
</evidence>
<dbReference type="PROSITE" id="PS50231">
    <property type="entry name" value="RICIN_B_LECTIN"/>
    <property type="match status" value="6"/>
</dbReference>
<dbReference type="InterPro" id="IPR000772">
    <property type="entry name" value="Ricin_B_lectin"/>
</dbReference>
<dbReference type="SUPFAM" id="SSF50370">
    <property type="entry name" value="Ricin B-like lectins"/>
    <property type="match status" value="6"/>
</dbReference>
<keyword evidence="4" id="KW-0479">Metal-binding</keyword>
<gene>
    <name evidence="11" type="ORF">Poli38472_011551</name>
</gene>
<dbReference type="PROSITE" id="PS51405">
    <property type="entry name" value="HEME_HALOPEROXIDASE"/>
    <property type="match status" value="3"/>
</dbReference>
<dbReference type="GO" id="GO:0046872">
    <property type="term" value="F:metal ion binding"/>
    <property type="evidence" value="ECO:0007669"/>
    <property type="project" value="UniProtKB-KW"/>
</dbReference>
<feature type="chain" id="PRO_5035480321" description="Heme haloperoxidase family profile domain-containing protein" evidence="9">
    <location>
        <begin position="20"/>
        <end position="1568"/>
    </location>
</feature>
<dbReference type="InterPro" id="IPR036851">
    <property type="entry name" value="Chloroperoxidase-like_sf"/>
</dbReference>
<dbReference type="Gene3D" id="1.10.489.10">
    <property type="entry name" value="Chloroperoxidase-like"/>
    <property type="match status" value="3"/>
</dbReference>